<organism evidence="3 4">
    <name type="scientific">Polaribacter dokdonensis DSW-5</name>
    <dbReference type="NCBI Taxonomy" id="1300348"/>
    <lineage>
        <taxon>Bacteria</taxon>
        <taxon>Pseudomonadati</taxon>
        <taxon>Bacteroidota</taxon>
        <taxon>Flavobacteriia</taxon>
        <taxon>Flavobacteriales</taxon>
        <taxon>Flavobacteriaceae</taxon>
    </lineage>
</organism>
<dbReference type="SMART" id="SM00028">
    <property type="entry name" value="TPR"/>
    <property type="match status" value="3"/>
</dbReference>
<keyword evidence="2" id="KW-0472">Membrane</keyword>
<evidence type="ECO:0000313" key="4">
    <source>
        <dbReference type="Proteomes" id="UP000183071"/>
    </source>
</evidence>
<dbReference type="RefSeq" id="WP_053973465.1">
    <property type="nucleotide sequence ID" value="NZ_FNUE01000001.1"/>
</dbReference>
<keyword evidence="2" id="KW-0812">Transmembrane</keyword>
<dbReference type="Gene3D" id="1.25.40.10">
    <property type="entry name" value="Tetratricopeptide repeat domain"/>
    <property type="match status" value="1"/>
</dbReference>
<proteinExistence type="predicted"/>
<feature type="repeat" description="TPR" evidence="1">
    <location>
        <begin position="89"/>
        <end position="122"/>
    </location>
</feature>
<sequence>MTNIENTKIHEQERQFNFFRLALLSLIFCFISINNYAQDSIPEKQDLTEEAELKFQNFFFKALSDKSIGNHQKAIENLESCNQLLENNTAVYFEFSKNYLFLNKVNLAKEYITRALQKEPSNIWMLKHLVKVYQKENNLEDAIAAQKKVVAINPKERPFLVRLYLYNRDYDKAILLMELLQNENALTSDLKRIKQRLNTRKVPEQKALKLNDISVLQQKFQKDKSYEILEQILKISHSNSTNLLKYSEEGIALFPAQPFVYLTKARALNNQKMYKKALVTLKNGIDFVIDEQMEVSFYIEMANAYKGLGYVNEENKYKQKAKQLKS</sequence>
<evidence type="ECO:0000256" key="1">
    <source>
        <dbReference type="PROSITE-ProRule" id="PRU00339"/>
    </source>
</evidence>
<accession>A0A1H5GHI6</accession>
<keyword evidence="1" id="KW-0802">TPR repeat</keyword>
<comment type="caution">
    <text evidence="3">The sequence shown here is derived from an EMBL/GenBank/DDBJ whole genome shotgun (WGS) entry which is preliminary data.</text>
</comment>
<protein>
    <submittedName>
        <fullName evidence="3">Tetratricopeptide repeat-containing protein</fullName>
    </submittedName>
</protein>
<keyword evidence="2" id="KW-1133">Transmembrane helix</keyword>
<dbReference type="InterPro" id="IPR019734">
    <property type="entry name" value="TPR_rpt"/>
</dbReference>
<dbReference type="SUPFAM" id="SSF48452">
    <property type="entry name" value="TPR-like"/>
    <property type="match status" value="1"/>
</dbReference>
<evidence type="ECO:0000313" key="3">
    <source>
        <dbReference type="EMBL" id="SEE15202.1"/>
    </source>
</evidence>
<dbReference type="PROSITE" id="PS50005">
    <property type="entry name" value="TPR"/>
    <property type="match status" value="1"/>
</dbReference>
<keyword evidence="4" id="KW-1185">Reference proteome</keyword>
<evidence type="ECO:0000256" key="2">
    <source>
        <dbReference type="SAM" id="Phobius"/>
    </source>
</evidence>
<dbReference type="Pfam" id="PF13181">
    <property type="entry name" value="TPR_8"/>
    <property type="match status" value="1"/>
</dbReference>
<dbReference type="Proteomes" id="UP000183071">
    <property type="component" value="Unassembled WGS sequence"/>
</dbReference>
<dbReference type="EMBL" id="FNUE01000001">
    <property type="protein sequence ID" value="SEE15202.1"/>
    <property type="molecule type" value="Genomic_DNA"/>
</dbReference>
<name>A0A1H5GHI6_9FLAO</name>
<dbReference type="InterPro" id="IPR011990">
    <property type="entry name" value="TPR-like_helical_dom_sf"/>
</dbReference>
<feature type="transmembrane region" description="Helical" evidence="2">
    <location>
        <begin position="18"/>
        <end position="37"/>
    </location>
</feature>
<reference evidence="3 4" key="1">
    <citation type="submission" date="2016-10" db="EMBL/GenBank/DDBJ databases">
        <authorList>
            <person name="Varghese N."/>
            <person name="Submissions S."/>
        </authorList>
    </citation>
    <scope>NUCLEOTIDE SEQUENCE [LARGE SCALE GENOMIC DNA]</scope>
    <source>
        <strain evidence="3 4">DSW-5</strain>
    </source>
</reference>
<gene>
    <name evidence="3" type="ORF">SAMN05444353_0958</name>
</gene>